<feature type="domain" description="F-box associated beta-propeller type 1" evidence="1">
    <location>
        <begin position="16"/>
        <end position="227"/>
    </location>
</feature>
<evidence type="ECO:0000313" key="3">
    <source>
        <dbReference type="Proteomes" id="UP000030748"/>
    </source>
</evidence>
<evidence type="ECO:0000313" key="2">
    <source>
        <dbReference type="EMBL" id="EYU31660.1"/>
    </source>
</evidence>
<dbReference type="PANTHER" id="PTHR31672">
    <property type="entry name" value="BNACNNG10540D PROTEIN"/>
    <property type="match status" value="1"/>
</dbReference>
<feature type="non-terminal residue" evidence="2">
    <location>
        <position position="1"/>
    </location>
</feature>
<feature type="non-terminal residue" evidence="2">
    <location>
        <position position="246"/>
    </location>
</feature>
<dbReference type="PANTHER" id="PTHR31672:SF13">
    <property type="entry name" value="F-BOX PROTEIN CPR30-LIKE"/>
    <property type="match status" value="1"/>
</dbReference>
<dbReference type="eggNOG" id="ENOG502QUVH">
    <property type="taxonomic scope" value="Eukaryota"/>
</dbReference>
<proteinExistence type="predicted"/>
<dbReference type="EMBL" id="KI630918">
    <property type="protein sequence ID" value="EYU31660.1"/>
    <property type="molecule type" value="Genomic_DNA"/>
</dbReference>
<dbReference type="InterPro" id="IPR050796">
    <property type="entry name" value="SCF_F-box_component"/>
</dbReference>
<dbReference type="InterPro" id="IPR006527">
    <property type="entry name" value="F-box-assoc_dom_typ1"/>
</dbReference>
<dbReference type="Proteomes" id="UP000030748">
    <property type="component" value="Unassembled WGS sequence"/>
</dbReference>
<keyword evidence="3" id="KW-1185">Reference proteome</keyword>
<reference evidence="2 3" key="1">
    <citation type="journal article" date="2013" name="Proc. Natl. Acad. Sci. U.S.A.">
        <title>Fine-scale variation in meiotic recombination in Mimulus inferred from population shotgun sequencing.</title>
        <authorList>
            <person name="Hellsten U."/>
            <person name="Wright K.M."/>
            <person name="Jenkins J."/>
            <person name="Shu S."/>
            <person name="Yuan Y."/>
            <person name="Wessler S.R."/>
            <person name="Schmutz J."/>
            <person name="Willis J.H."/>
            <person name="Rokhsar D.S."/>
        </authorList>
    </citation>
    <scope>NUCLEOTIDE SEQUENCE [LARGE SCALE GENOMIC DNA]</scope>
    <source>
        <strain evidence="3">cv. DUN x IM62</strain>
    </source>
</reference>
<evidence type="ECO:0000259" key="1">
    <source>
        <dbReference type="Pfam" id="PF07734"/>
    </source>
</evidence>
<dbReference type="Pfam" id="PF07734">
    <property type="entry name" value="FBA_1"/>
    <property type="match status" value="1"/>
</dbReference>
<accession>A0A022QYM6</accession>
<gene>
    <name evidence="2" type="ORF">MIMGU_mgv1a022419mg</name>
</gene>
<dbReference type="NCBIfam" id="TIGR01640">
    <property type="entry name" value="F_box_assoc_1"/>
    <property type="match status" value="1"/>
</dbReference>
<organism evidence="2 3">
    <name type="scientific">Erythranthe guttata</name>
    <name type="common">Yellow monkey flower</name>
    <name type="synonym">Mimulus guttatus</name>
    <dbReference type="NCBI Taxonomy" id="4155"/>
    <lineage>
        <taxon>Eukaryota</taxon>
        <taxon>Viridiplantae</taxon>
        <taxon>Streptophyta</taxon>
        <taxon>Embryophyta</taxon>
        <taxon>Tracheophyta</taxon>
        <taxon>Spermatophyta</taxon>
        <taxon>Magnoliopsida</taxon>
        <taxon>eudicotyledons</taxon>
        <taxon>Gunneridae</taxon>
        <taxon>Pentapetalae</taxon>
        <taxon>asterids</taxon>
        <taxon>lamiids</taxon>
        <taxon>Lamiales</taxon>
        <taxon>Phrymaceae</taxon>
        <taxon>Erythranthe</taxon>
    </lineage>
</organism>
<dbReference type="AlphaFoldDB" id="A0A022QYM6"/>
<name>A0A022QYM6_ERYGU</name>
<dbReference type="InterPro" id="IPR017451">
    <property type="entry name" value="F-box-assoc_interact_dom"/>
</dbReference>
<protein>
    <recommendedName>
        <fullName evidence="1">F-box associated beta-propeller type 1 domain-containing protein</fullName>
    </recommendedName>
</protein>
<dbReference type="STRING" id="4155.A0A022QYM6"/>
<sequence>YGRYYPRAGSFQFGILGSCNGLILISVDKGNLFLWNPTTRQAKKIASPESYGFTDAWDFRCGYFIYGFGYDDSTDDYKIVCVFVLGPMKQRRTTTEIYSWRTNTWKKIENFEKGVLVRCNFELGMFTKGKFVNGKLHWLTSPYKEDVYDDDEYLNNWEIVGFDLAEEKYEIVGRPQYLSSHNHCQPRLLELGGHLSLTCFNEESGMDVWVMTKYGETESWVKFWTCPRVGSVDILVPFPVPSGMRV</sequence>